<evidence type="ECO:0000313" key="4">
    <source>
        <dbReference type="Proteomes" id="UP001642409"/>
    </source>
</evidence>
<keyword evidence="1" id="KW-0812">Transmembrane</keyword>
<dbReference type="EMBL" id="CAXDID020000095">
    <property type="protein sequence ID" value="CAL6024298.1"/>
    <property type="molecule type" value="Genomic_DNA"/>
</dbReference>
<evidence type="ECO:0000313" key="2">
    <source>
        <dbReference type="EMBL" id="CAI9964918.1"/>
    </source>
</evidence>
<protein>
    <submittedName>
        <fullName evidence="3">Hypothetical_protein</fullName>
    </submittedName>
</protein>
<feature type="transmembrane region" description="Helical" evidence="1">
    <location>
        <begin position="50"/>
        <end position="73"/>
    </location>
</feature>
<feature type="transmembrane region" description="Helical" evidence="1">
    <location>
        <begin position="12"/>
        <end position="35"/>
    </location>
</feature>
<proteinExistence type="predicted"/>
<evidence type="ECO:0000256" key="1">
    <source>
        <dbReference type="SAM" id="Phobius"/>
    </source>
</evidence>
<dbReference type="AlphaFoldDB" id="A0AA86VF60"/>
<organism evidence="2">
    <name type="scientific">Hexamita inflata</name>
    <dbReference type="NCBI Taxonomy" id="28002"/>
    <lineage>
        <taxon>Eukaryota</taxon>
        <taxon>Metamonada</taxon>
        <taxon>Diplomonadida</taxon>
        <taxon>Hexamitidae</taxon>
        <taxon>Hexamitinae</taxon>
        <taxon>Hexamita</taxon>
    </lineage>
</organism>
<accession>A0AA86VF60</accession>
<name>A0AA86VF60_9EUKA</name>
<sequence>MCCSKCHRYCYILICTCLMFISMFIAGVVFCVVAIPDSYYNYNNSYDSQYMTVGVNMCIIGFFGLLISCWVACMLCNKSSAYQNIAQDPERQVFMQVPQQVMQYDNMGAYMK</sequence>
<dbReference type="Proteomes" id="UP001642409">
    <property type="component" value="Unassembled WGS sequence"/>
</dbReference>
<evidence type="ECO:0000313" key="3">
    <source>
        <dbReference type="EMBL" id="CAL6024298.1"/>
    </source>
</evidence>
<keyword evidence="1" id="KW-1133">Transmembrane helix</keyword>
<gene>
    <name evidence="3" type="ORF">HINF_LOCUS29549</name>
    <name evidence="2" type="ORF">HINF_LOCUS52563</name>
</gene>
<keyword evidence="1" id="KW-0472">Membrane</keyword>
<keyword evidence="4" id="KW-1185">Reference proteome</keyword>
<reference evidence="2" key="1">
    <citation type="submission" date="2023-06" db="EMBL/GenBank/DDBJ databases">
        <authorList>
            <person name="Kurt Z."/>
        </authorList>
    </citation>
    <scope>NUCLEOTIDE SEQUENCE</scope>
</reference>
<reference evidence="3 4" key="2">
    <citation type="submission" date="2024-07" db="EMBL/GenBank/DDBJ databases">
        <authorList>
            <person name="Akdeniz Z."/>
        </authorList>
    </citation>
    <scope>NUCLEOTIDE SEQUENCE [LARGE SCALE GENOMIC DNA]</scope>
</reference>
<comment type="caution">
    <text evidence="2">The sequence shown here is derived from an EMBL/GenBank/DDBJ whole genome shotgun (WGS) entry which is preliminary data.</text>
</comment>
<dbReference type="EMBL" id="CATOUU010000983">
    <property type="protein sequence ID" value="CAI9964918.1"/>
    <property type="molecule type" value="Genomic_DNA"/>
</dbReference>